<evidence type="ECO:0000256" key="6">
    <source>
        <dbReference type="ARBA" id="ARBA00022989"/>
    </source>
</evidence>
<dbReference type="OrthoDB" id="10257275at2759"/>
<evidence type="ECO:0000256" key="1">
    <source>
        <dbReference type="ARBA" id="ARBA00004141"/>
    </source>
</evidence>
<gene>
    <name evidence="11" type="ORF">DFA_02540</name>
</gene>
<evidence type="ECO:0000259" key="10">
    <source>
        <dbReference type="Pfam" id="PF01694"/>
    </source>
</evidence>
<keyword evidence="4 9" id="KW-0812">Transmembrane</keyword>
<dbReference type="PANTHER" id="PTHR43066">
    <property type="entry name" value="RHOMBOID-RELATED PROTEIN"/>
    <property type="match status" value="1"/>
</dbReference>
<feature type="compositionally biased region" description="Polar residues" evidence="8">
    <location>
        <begin position="267"/>
        <end position="277"/>
    </location>
</feature>
<feature type="region of interest" description="Disordered" evidence="8">
    <location>
        <begin position="258"/>
        <end position="277"/>
    </location>
</feature>
<feature type="transmembrane region" description="Helical" evidence="9">
    <location>
        <begin position="34"/>
        <end position="61"/>
    </location>
</feature>
<keyword evidence="6 9" id="KW-1133">Transmembrane helix</keyword>
<dbReference type="Gene3D" id="1.20.1540.10">
    <property type="entry name" value="Rhomboid-like"/>
    <property type="match status" value="1"/>
</dbReference>
<evidence type="ECO:0000256" key="8">
    <source>
        <dbReference type="SAM" id="MobiDB-lite"/>
    </source>
</evidence>
<dbReference type="GO" id="GO:0004252">
    <property type="term" value="F:serine-type endopeptidase activity"/>
    <property type="evidence" value="ECO:0007669"/>
    <property type="project" value="InterPro"/>
</dbReference>
<evidence type="ECO:0000256" key="4">
    <source>
        <dbReference type="ARBA" id="ARBA00022692"/>
    </source>
</evidence>
<dbReference type="InterPro" id="IPR035952">
    <property type="entry name" value="Rhomboid-like_sf"/>
</dbReference>
<dbReference type="KEGG" id="dfa:DFA_02540"/>
<dbReference type="GeneID" id="14870810"/>
<dbReference type="InterPro" id="IPR022764">
    <property type="entry name" value="Peptidase_S54_rhomboid_dom"/>
</dbReference>
<keyword evidence="7 9" id="KW-0472">Membrane</keyword>
<dbReference type="OMA" id="TRVNQWW"/>
<dbReference type="EMBL" id="GL883017">
    <property type="protein sequence ID" value="EGG18801.1"/>
    <property type="molecule type" value="Genomic_DNA"/>
</dbReference>
<evidence type="ECO:0000256" key="3">
    <source>
        <dbReference type="ARBA" id="ARBA00022670"/>
    </source>
</evidence>
<comment type="similarity">
    <text evidence="2">Belongs to the peptidase S54 family.</text>
</comment>
<keyword evidence="5" id="KW-0378">Hydrolase</keyword>
<dbReference type="GO" id="GO:0006508">
    <property type="term" value="P:proteolysis"/>
    <property type="evidence" value="ECO:0007669"/>
    <property type="project" value="UniProtKB-KW"/>
</dbReference>
<keyword evidence="3" id="KW-0645">Protease</keyword>
<accession>F4PZN7</accession>
<evidence type="ECO:0000256" key="5">
    <source>
        <dbReference type="ARBA" id="ARBA00022801"/>
    </source>
</evidence>
<feature type="domain" description="Peptidase S54 rhomboid" evidence="10">
    <location>
        <begin position="65"/>
        <end position="159"/>
    </location>
</feature>
<proteinExistence type="inferred from homology"/>
<evidence type="ECO:0000256" key="9">
    <source>
        <dbReference type="SAM" id="Phobius"/>
    </source>
</evidence>
<dbReference type="SUPFAM" id="SSF144091">
    <property type="entry name" value="Rhomboid-like"/>
    <property type="match status" value="1"/>
</dbReference>
<dbReference type="GO" id="GO:0016020">
    <property type="term" value="C:membrane"/>
    <property type="evidence" value="ECO:0007669"/>
    <property type="project" value="UniProtKB-SubCell"/>
</dbReference>
<evidence type="ECO:0000256" key="2">
    <source>
        <dbReference type="ARBA" id="ARBA00009045"/>
    </source>
</evidence>
<dbReference type="PANTHER" id="PTHR43066:SF1">
    <property type="entry name" value="RHOMBOID PROTEIN 2"/>
    <property type="match status" value="1"/>
</dbReference>
<organism evidence="11 12">
    <name type="scientific">Cavenderia fasciculata</name>
    <name type="common">Slime mold</name>
    <name type="synonym">Dictyostelium fasciculatum</name>
    <dbReference type="NCBI Taxonomy" id="261658"/>
    <lineage>
        <taxon>Eukaryota</taxon>
        <taxon>Amoebozoa</taxon>
        <taxon>Evosea</taxon>
        <taxon>Eumycetozoa</taxon>
        <taxon>Dictyostelia</taxon>
        <taxon>Acytosteliales</taxon>
        <taxon>Cavenderiaceae</taxon>
        <taxon>Cavenderia</taxon>
    </lineage>
</organism>
<name>F4PZN7_CACFS</name>
<feature type="transmembrane region" description="Helical" evidence="9">
    <location>
        <begin position="73"/>
        <end position="92"/>
    </location>
</feature>
<sequence>MSDNSNTTSTTSTTSRIVESFQSWIKNIPFITRIILYTCVTLFLLDSVLSFFPTVLCYLSFNIYESWRLITSTLFHINLLHLLFNMMAFIPFSTLLENSCGSVLYGYLMLVFMITSSLMAVIISNTIYWIDPTAISYSCTIGLSGVVFLLVTVNCHWVTTPRSFILFPQSSFIGHLGGIVAAYIYLYRYLDIIMPSDHLIISIQSSNHLQSIVNLNYFISFNPLNLHFNNNSNQNLDNGTNNNNGYFSRISSYFQQQQQNNNNNNNSTTFNGQGRKY</sequence>
<feature type="transmembrane region" description="Helical" evidence="9">
    <location>
        <begin position="104"/>
        <end position="123"/>
    </location>
</feature>
<dbReference type="Pfam" id="PF01694">
    <property type="entry name" value="Rhomboid"/>
    <property type="match status" value="1"/>
</dbReference>
<evidence type="ECO:0000313" key="11">
    <source>
        <dbReference type="EMBL" id="EGG18801.1"/>
    </source>
</evidence>
<comment type="subcellular location">
    <subcellularLocation>
        <location evidence="1">Membrane</location>
        <topology evidence="1">Multi-pass membrane protein</topology>
    </subcellularLocation>
</comment>
<protein>
    <submittedName>
        <fullName evidence="11">Methionyl-tRNA synthetase beta subunit</fullName>
    </submittedName>
</protein>
<feature type="transmembrane region" description="Helical" evidence="9">
    <location>
        <begin position="165"/>
        <end position="186"/>
    </location>
</feature>
<evidence type="ECO:0000313" key="12">
    <source>
        <dbReference type="Proteomes" id="UP000007797"/>
    </source>
</evidence>
<feature type="transmembrane region" description="Helical" evidence="9">
    <location>
        <begin position="135"/>
        <end position="159"/>
    </location>
</feature>
<dbReference type="RefSeq" id="XP_004357263.1">
    <property type="nucleotide sequence ID" value="XM_004357207.1"/>
</dbReference>
<dbReference type="AlphaFoldDB" id="F4PZN7"/>
<dbReference type="Proteomes" id="UP000007797">
    <property type="component" value="Unassembled WGS sequence"/>
</dbReference>
<evidence type="ECO:0000256" key="7">
    <source>
        <dbReference type="ARBA" id="ARBA00023136"/>
    </source>
</evidence>
<reference evidence="12" key="1">
    <citation type="journal article" date="2011" name="Genome Res.">
        <title>Phylogeny-wide analysis of social amoeba genomes highlights ancient origins for complex intercellular communication.</title>
        <authorList>
            <person name="Heidel A.J."/>
            <person name="Lawal H.M."/>
            <person name="Felder M."/>
            <person name="Schilde C."/>
            <person name="Helps N.R."/>
            <person name="Tunggal B."/>
            <person name="Rivero F."/>
            <person name="John U."/>
            <person name="Schleicher M."/>
            <person name="Eichinger L."/>
            <person name="Platzer M."/>
            <person name="Noegel A.A."/>
            <person name="Schaap P."/>
            <person name="Gloeckner G."/>
        </authorList>
    </citation>
    <scope>NUCLEOTIDE SEQUENCE [LARGE SCALE GENOMIC DNA]</scope>
    <source>
        <strain evidence="12">SH3</strain>
    </source>
</reference>
<keyword evidence="12" id="KW-1185">Reference proteome</keyword>